<gene>
    <name evidence="1" type="ORF">U6N30_17220</name>
</gene>
<dbReference type="RefSeq" id="WP_324273217.1">
    <property type="nucleotide sequence ID" value="NZ_CP141261.1"/>
</dbReference>
<keyword evidence="2" id="KW-1185">Reference proteome</keyword>
<name>A0ABZ1ATF8_9ACTN</name>
<dbReference type="Proteomes" id="UP001324287">
    <property type="component" value="Chromosome"/>
</dbReference>
<organism evidence="1 2">
    <name type="scientific">Blastococcus brunescens</name>
    <dbReference type="NCBI Taxonomy" id="1564165"/>
    <lineage>
        <taxon>Bacteria</taxon>
        <taxon>Bacillati</taxon>
        <taxon>Actinomycetota</taxon>
        <taxon>Actinomycetes</taxon>
        <taxon>Geodermatophilales</taxon>
        <taxon>Geodermatophilaceae</taxon>
        <taxon>Blastococcus</taxon>
    </lineage>
</organism>
<proteinExistence type="predicted"/>
<accession>A0ABZ1ATF8</accession>
<protein>
    <submittedName>
        <fullName evidence="1">Uncharacterized protein</fullName>
    </submittedName>
</protein>
<evidence type="ECO:0000313" key="2">
    <source>
        <dbReference type="Proteomes" id="UP001324287"/>
    </source>
</evidence>
<reference evidence="1 2" key="1">
    <citation type="submission" date="2023-12" db="EMBL/GenBank/DDBJ databases">
        <title>Blastococcus brunescens sp. nov., an actonobacterium isolated from sandstone collected in sahara desert.</title>
        <authorList>
            <person name="Gtari M."/>
            <person name="Ghodhbane F."/>
        </authorList>
    </citation>
    <scope>NUCLEOTIDE SEQUENCE [LARGE SCALE GENOMIC DNA]</scope>
    <source>
        <strain evidence="1 2">BMG 8361</strain>
    </source>
</reference>
<sequence length="40" mass="4293">MPEELAPPIVRLMEAQHGHVDALLSEIGEVHRACSAASAR</sequence>
<evidence type="ECO:0000313" key="1">
    <source>
        <dbReference type="EMBL" id="WRL61857.1"/>
    </source>
</evidence>
<dbReference type="EMBL" id="CP141261">
    <property type="protein sequence ID" value="WRL61857.1"/>
    <property type="molecule type" value="Genomic_DNA"/>
</dbReference>